<dbReference type="EMBL" id="CAKXAJ010020184">
    <property type="protein sequence ID" value="CAH2220669.1"/>
    <property type="molecule type" value="Genomic_DNA"/>
</dbReference>
<name>A0A8S4QVZ4_9NEOP</name>
<dbReference type="SUPFAM" id="SSF51445">
    <property type="entry name" value="(Trans)glycosidases"/>
    <property type="match status" value="1"/>
</dbReference>
<proteinExistence type="predicted"/>
<dbReference type="Proteomes" id="UP000838756">
    <property type="component" value="Unassembled WGS sequence"/>
</dbReference>
<evidence type="ECO:0000256" key="2">
    <source>
        <dbReference type="ARBA" id="ARBA00012741"/>
    </source>
</evidence>
<sequence length="146" mass="17144">ITSRLEYLRDLGIDAAWLSPIFKSPMHDFGYDVSDYYSVHPEYGSVEDFEHLLKKAHELNIKIILDFVPNHTSNESDWFFKSSHRDEYYSDWYIWENGHLDTKGLRRPPNNWTESDASRATFKTLTGPPPNLLDARSRRKPVCHTL</sequence>
<dbReference type="InterPro" id="IPR045857">
    <property type="entry name" value="O16G_dom_2"/>
</dbReference>
<evidence type="ECO:0000313" key="5">
    <source>
        <dbReference type="EMBL" id="CAH2220669.1"/>
    </source>
</evidence>
<evidence type="ECO:0000256" key="1">
    <source>
        <dbReference type="ARBA" id="ARBA00001657"/>
    </source>
</evidence>
<dbReference type="GO" id="GO:0005975">
    <property type="term" value="P:carbohydrate metabolic process"/>
    <property type="evidence" value="ECO:0007669"/>
    <property type="project" value="InterPro"/>
</dbReference>
<feature type="region of interest" description="Disordered" evidence="3">
    <location>
        <begin position="106"/>
        <end position="137"/>
    </location>
</feature>
<dbReference type="GO" id="GO:0004558">
    <property type="term" value="F:alpha-1,4-glucosidase activity"/>
    <property type="evidence" value="ECO:0007669"/>
    <property type="project" value="UniProtKB-EC"/>
</dbReference>
<evidence type="ECO:0000259" key="4">
    <source>
        <dbReference type="SMART" id="SM00642"/>
    </source>
</evidence>
<evidence type="ECO:0000313" key="6">
    <source>
        <dbReference type="Proteomes" id="UP000838756"/>
    </source>
</evidence>
<dbReference type="EC" id="3.2.1.20" evidence="2"/>
<comment type="catalytic activity">
    <reaction evidence="1">
        <text>Hydrolysis of terminal, non-reducing (1-&gt;4)-linked alpha-D-glucose residues with release of alpha-D-glucose.</text>
        <dbReference type="EC" id="3.2.1.20"/>
    </reaction>
</comment>
<gene>
    <name evidence="5" type="primary">jg25918</name>
    <name evidence="5" type="ORF">PAEG_LOCUS6624</name>
</gene>
<dbReference type="PANTHER" id="PTHR10357:SF179">
    <property type="entry name" value="NEUTRAL AND BASIC AMINO ACID TRANSPORT PROTEIN RBAT"/>
    <property type="match status" value="1"/>
</dbReference>
<dbReference type="PANTHER" id="PTHR10357">
    <property type="entry name" value="ALPHA-AMYLASE FAMILY MEMBER"/>
    <property type="match status" value="1"/>
</dbReference>
<dbReference type="SMART" id="SM00642">
    <property type="entry name" value="Aamy"/>
    <property type="match status" value="1"/>
</dbReference>
<dbReference type="OrthoDB" id="1740265at2759"/>
<comment type="caution">
    <text evidence="5">The sequence shown here is derived from an EMBL/GenBank/DDBJ whole genome shotgun (WGS) entry which is preliminary data.</text>
</comment>
<accession>A0A8S4QVZ4</accession>
<feature type="non-terminal residue" evidence="5">
    <location>
        <position position="1"/>
    </location>
</feature>
<reference evidence="5" key="1">
    <citation type="submission" date="2022-03" db="EMBL/GenBank/DDBJ databases">
        <authorList>
            <person name="Lindestad O."/>
        </authorList>
    </citation>
    <scope>NUCLEOTIDE SEQUENCE</scope>
</reference>
<feature type="domain" description="Glycosyl hydrolase family 13 catalytic" evidence="4">
    <location>
        <begin position="1"/>
        <end position="136"/>
    </location>
</feature>
<keyword evidence="6" id="KW-1185">Reference proteome</keyword>
<dbReference type="Gene3D" id="3.90.400.10">
    <property type="entry name" value="Oligo-1,6-glucosidase, Domain 2"/>
    <property type="match status" value="1"/>
</dbReference>
<protein>
    <recommendedName>
        <fullName evidence="2">alpha-glucosidase</fullName>
        <ecNumber evidence="2">3.2.1.20</ecNumber>
    </recommendedName>
</protein>
<dbReference type="Pfam" id="PF00128">
    <property type="entry name" value="Alpha-amylase"/>
    <property type="match status" value="1"/>
</dbReference>
<organism evidence="5 6">
    <name type="scientific">Pararge aegeria aegeria</name>
    <dbReference type="NCBI Taxonomy" id="348720"/>
    <lineage>
        <taxon>Eukaryota</taxon>
        <taxon>Metazoa</taxon>
        <taxon>Ecdysozoa</taxon>
        <taxon>Arthropoda</taxon>
        <taxon>Hexapoda</taxon>
        <taxon>Insecta</taxon>
        <taxon>Pterygota</taxon>
        <taxon>Neoptera</taxon>
        <taxon>Endopterygota</taxon>
        <taxon>Lepidoptera</taxon>
        <taxon>Glossata</taxon>
        <taxon>Ditrysia</taxon>
        <taxon>Papilionoidea</taxon>
        <taxon>Nymphalidae</taxon>
        <taxon>Satyrinae</taxon>
        <taxon>Satyrini</taxon>
        <taxon>Parargina</taxon>
        <taxon>Pararge</taxon>
    </lineage>
</organism>
<evidence type="ECO:0000256" key="3">
    <source>
        <dbReference type="SAM" id="MobiDB-lite"/>
    </source>
</evidence>
<dbReference type="InterPro" id="IPR017853">
    <property type="entry name" value="GH"/>
</dbReference>
<dbReference type="Gene3D" id="3.20.20.80">
    <property type="entry name" value="Glycosidases"/>
    <property type="match status" value="1"/>
</dbReference>
<dbReference type="AlphaFoldDB" id="A0A8S4QVZ4"/>
<dbReference type="InterPro" id="IPR006047">
    <property type="entry name" value="GH13_cat_dom"/>
</dbReference>